<evidence type="ECO:0000313" key="1">
    <source>
        <dbReference type="EMBL" id="CAJ1076980.1"/>
    </source>
</evidence>
<accession>A0AAV1GUD0</accession>
<gene>
    <name evidence="1" type="ORF">XNOV1_A014235</name>
</gene>
<sequence length="107" mass="11837">MKSGGKRFSLGRCEISTRTVEPCLCESAPDLVPPLQRISCYQSRLMDEDPACSVCMSLQKQTSHILPLMSLIQVSVKFGQQLQSDVGEALPLHSQSVKKLKVRADVF</sequence>
<evidence type="ECO:0000313" key="2">
    <source>
        <dbReference type="Proteomes" id="UP001178508"/>
    </source>
</evidence>
<dbReference type="AlphaFoldDB" id="A0AAV1GUD0"/>
<dbReference type="EMBL" id="OY660880">
    <property type="protein sequence ID" value="CAJ1076980.1"/>
    <property type="molecule type" value="Genomic_DNA"/>
</dbReference>
<name>A0AAV1GUD0_XYRNO</name>
<dbReference type="Proteomes" id="UP001178508">
    <property type="component" value="Chromosome 17"/>
</dbReference>
<organism evidence="1 2">
    <name type="scientific">Xyrichtys novacula</name>
    <name type="common">Pearly razorfish</name>
    <name type="synonym">Hemipteronotus novacula</name>
    <dbReference type="NCBI Taxonomy" id="13765"/>
    <lineage>
        <taxon>Eukaryota</taxon>
        <taxon>Metazoa</taxon>
        <taxon>Chordata</taxon>
        <taxon>Craniata</taxon>
        <taxon>Vertebrata</taxon>
        <taxon>Euteleostomi</taxon>
        <taxon>Actinopterygii</taxon>
        <taxon>Neopterygii</taxon>
        <taxon>Teleostei</taxon>
        <taxon>Neoteleostei</taxon>
        <taxon>Acanthomorphata</taxon>
        <taxon>Eupercaria</taxon>
        <taxon>Labriformes</taxon>
        <taxon>Labridae</taxon>
        <taxon>Xyrichtys</taxon>
    </lineage>
</organism>
<keyword evidence="2" id="KW-1185">Reference proteome</keyword>
<protein>
    <submittedName>
        <fullName evidence="1">Uncharacterized protein</fullName>
    </submittedName>
</protein>
<reference evidence="1" key="1">
    <citation type="submission" date="2023-08" db="EMBL/GenBank/DDBJ databases">
        <authorList>
            <person name="Alioto T."/>
            <person name="Alioto T."/>
            <person name="Gomez Garrido J."/>
        </authorList>
    </citation>
    <scope>NUCLEOTIDE SEQUENCE</scope>
</reference>
<proteinExistence type="predicted"/>